<keyword evidence="5 7" id="KW-0862">Zinc</keyword>
<dbReference type="CDD" id="cd06456">
    <property type="entry name" value="M3A_DCP"/>
    <property type="match status" value="1"/>
</dbReference>
<keyword evidence="6 7" id="KW-0482">Metalloprotease</keyword>
<dbReference type="InterPro" id="IPR034005">
    <property type="entry name" value="M3A_DCP"/>
</dbReference>
<dbReference type="InterPro" id="IPR024077">
    <property type="entry name" value="Neurolysin/TOP_dom2"/>
</dbReference>
<keyword evidence="4 7" id="KW-0378">Hydrolase</keyword>
<evidence type="ECO:0000259" key="8">
    <source>
        <dbReference type="Pfam" id="PF01432"/>
    </source>
</evidence>
<dbReference type="InterPro" id="IPR045090">
    <property type="entry name" value="Pept_M3A_M3B"/>
</dbReference>
<proteinExistence type="inferred from homology"/>
<dbReference type="SUPFAM" id="SSF55486">
    <property type="entry name" value="Metalloproteases ('zincins'), catalytic domain"/>
    <property type="match status" value="1"/>
</dbReference>
<dbReference type="Proteomes" id="UP000824755">
    <property type="component" value="Chromosome"/>
</dbReference>
<dbReference type="PANTHER" id="PTHR43660:SF1">
    <property type="entry name" value="DIPEPTIDYL CARBOXYPEPTIDASE"/>
    <property type="match status" value="1"/>
</dbReference>
<evidence type="ECO:0000256" key="3">
    <source>
        <dbReference type="ARBA" id="ARBA00022723"/>
    </source>
</evidence>
<evidence type="ECO:0000256" key="5">
    <source>
        <dbReference type="ARBA" id="ARBA00022833"/>
    </source>
</evidence>
<comment type="cofactor">
    <cofactor evidence="7">
        <name>Zn(2+)</name>
        <dbReference type="ChEBI" id="CHEBI:29105"/>
    </cofactor>
    <text evidence="7">Binds 1 zinc ion.</text>
</comment>
<evidence type="ECO:0000256" key="2">
    <source>
        <dbReference type="ARBA" id="ARBA00022670"/>
    </source>
</evidence>
<evidence type="ECO:0000256" key="7">
    <source>
        <dbReference type="RuleBase" id="RU003435"/>
    </source>
</evidence>
<keyword evidence="3 7" id="KW-0479">Metal-binding</keyword>
<accession>A0ABX8WT03</accession>
<name>A0ABX8WT03_9GAMM</name>
<comment type="similarity">
    <text evidence="1 7">Belongs to the peptidase M3 family.</text>
</comment>
<dbReference type="PANTHER" id="PTHR43660">
    <property type="entry name" value="DIPEPTIDYL CARBOXYPEPTIDASE"/>
    <property type="match status" value="1"/>
</dbReference>
<keyword evidence="10" id="KW-1185">Reference proteome</keyword>
<sequence>MGVTLAGCSSSSVIKDTSAEQGQTIDMPATASNPFFEASTLEYEYPQFDKIKVEHFGPAFDRGMADQKAEWDKIANNADAPTFENTILEMEKSGQLLKRARYVFSNLTSADSNDAINALDSEYAPKFEAHNDSKFLNDTLFKRIDDLYTRRNSLGLDPQSVRLIERYDLDFVRAGAKLTPAQKERIKTINGQVAALQTKLPQNVLAEANASAVIVDSVDSLKGLDDAAIKVLAENAKANGAEGKYRIALLNTTQQPILTNLEDRALRERIFKASLARGSRGNQFDNTGPFSELVKLRAEKAKLLGYPNYASYSMAKETAKTPAAVNAMLEKIAGPAVAKAREEGKLLQALIDKEQKAKGQPSFKLEPWDWMFYSEKLRKEQYAFDEGQLKPYLEWSNVLENGVFFAAHELYGITLKRRTDLPVYHPDVRTYDAFNADGSKFAIVIVDPFARPSKQGGAWMSTYVDQNDLLNQHTVAALHLNVTKPAAGEPGLMTWDDVTTAFHEFGHVLHGIFSDVKYPYFSGTDVPRDFVEYPSQVNEMWAEDPTVIANYAKHWKTGEVMPRELLDKVAKASKFNAGFGMTEVMGATLLDQRWHQVSADKLPAAAGVMAFEAKALKDVGLDYTPVPPRYRTPYFKHIMEGYAAGYYAYTWSEVFDADTVEWMHKNGGLKRANGDRFRNMLLSKGGSEDALVLFKNFYGGEPDIRPLLERHGLVKAKK</sequence>
<evidence type="ECO:0000313" key="10">
    <source>
        <dbReference type="Proteomes" id="UP000824755"/>
    </source>
</evidence>
<protein>
    <submittedName>
        <fullName evidence="9">M3 family metallopeptidase</fullName>
    </submittedName>
</protein>
<evidence type="ECO:0000256" key="4">
    <source>
        <dbReference type="ARBA" id="ARBA00022801"/>
    </source>
</evidence>
<gene>
    <name evidence="9" type="ORF">H8L67_06955</name>
</gene>
<dbReference type="Gene3D" id="1.10.1370.40">
    <property type="match status" value="1"/>
</dbReference>
<dbReference type="InterPro" id="IPR024079">
    <property type="entry name" value="MetalloPept_cat_dom_sf"/>
</dbReference>
<dbReference type="EMBL" id="CP080544">
    <property type="protein sequence ID" value="QYR53968.1"/>
    <property type="molecule type" value="Genomic_DNA"/>
</dbReference>
<reference evidence="9 10" key="1">
    <citation type="submission" date="2021-08" db="EMBL/GenBank/DDBJ databases">
        <title>Lysobacter sp. strain CJ11 Genome sequencing and assembly.</title>
        <authorList>
            <person name="Kim I."/>
        </authorList>
    </citation>
    <scope>NUCLEOTIDE SEQUENCE [LARGE SCALE GENOMIC DNA]</scope>
    <source>
        <strain evidence="9 10">CJ11</strain>
    </source>
</reference>
<evidence type="ECO:0000256" key="6">
    <source>
        <dbReference type="ARBA" id="ARBA00023049"/>
    </source>
</evidence>
<dbReference type="Gene3D" id="3.40.390.10">
    <property type="entry name" value="Collagenase (Catalytic Domain)"/>
    <property type="match status" value="1"/>
</dbReference>
<dbReference type="Pfam" id="PF01432">
    <property type="entry name" value="Peptidase_M3"/>
    <property type="match status" value="1"/>
</dbReference>
<evidence type="ECO:0000313" key="9">
    <source>
        <dbReference type="EMBL" id="QYR53968.1"/>
    </source>
</evidence>
<organism evidence="9 10">
    <name type="scientific">Lysobacter soyae</name>
    <dbReference type="NCBI Taxonomy" id="2764185"/>
    <lineage>
        <taxon>Bacteria</taxon>
        <taxon>Pseudomonadati</taxon>
        <taxon>Pseudomonadota</taxon>
        <taxon>Gammaproteobacteria</taxon>
        <taxon>Lysobacterales</taxon>
        <taxon>Lysobacteraceae</taxon>
        <taxon>Lysobacter</taxon>
    </lineage>
</organism>
<dbReference type="Gene3D" id="1.10.1370.10">
    <property type="entry name" value="Neurolysin, domain 3"/>
    <property type="match status" value="1"/>
</dbReference>
<keyword evidence="2 7" id="KW-0645">Protease</keyword>
<dbReference type="InterPro" id="IPR001567">
    <property type="entry name" value="Pept_M3A_M3B_dom"/>
</dbReference>
<feature type="domain" description="Peptidase M3A/M3B catalytic" evidence="8">
    <location>
        <begin position="258"/>
        <end position="712"/>
    </location>
</feature>
<evidence type="ECO:0000256" key="1">
    <source>
        <dbReference type="ARBA" id="ARBA00006040"/>
    </source>
</evidence>